<dbReference type="PROSITE" id="PS51257">
    <property type="entry name" value="PROKAR_LIPOPROTEIN"/>
    <property type="match status" value="1"/>
</dbReference>
<keyword evidence="3" id="KW-1185">Reference proteome</keyword>
<name>A0ABR7JDH6_9FLAO</name>
<proteinExistence type="predicted"/>
<feature type="chain" id="PRO_5045753969" description="YD repeat-containing protein" evidence="1">
    <location>
        <begin position="24"/>
        <end position="255"/>
    </location>
</feature>
<evidence type="ECO:0008006" key="4">
    <source>
        <dbReference type="Google" id="ProtNLM"/>
    </source>
</evidence>
<accession>A0ABR7JDH6</accession>
<dbReference type="EMBL" id="JACRUM010000001">
    <property type="protein sequence ID" value="MBC5862550.1"/>
    <property type="molecule type" value="Genomic_DNA"/>
</dbReference>
<sequence length="255" mass="29133">MKKLKIVQLIGLLVLLFTSCSQEKNGEVKLVNKIVETTADDKTVTTVFKYQGDKLVNTNSELVRNDFTYVDSLISQIKTTDKKNNKVTVYNYTYQNGKLARVESSDKKVVRYQYNTDGTINYEGFELQDQKEKPLYIGVFTVKSANIITNKKTFVVDQKGGKSTELITLNYDQFKNPWNQIAGVSKLLDHFALISANNGIMTVVENSTIFADDSVTSSANMYSCTMKYDDDNYLIEQIFEDAPDDREYLKVTYFY</sequence>
<organism evidence="2 3">
    <name type="scientific">Flavobacterium turcicum</name>
    <dbReference type="NCBI Taxonomy" id="2764718"/>
    <lineage>
        <taxon>Bacteria</taxon>
        <taxon>Pseudomonadati</taxon>
        <taxon>Bacteroidota</taxon>
        <taxon>Flavobacteriia</taxon>
        <taxon>Flavobacteriales</taxon>
        <taxon>Flavobacteriaceae</taxon>
        <taxon>Flavobacterium</taxon>
    </lineage>
</organism>
<gene>
    <name evidence="2" type="ORF">H8R26_03880</name>
</gene>
<keyword evidence="1" id="KW-0732">Signal</keyword>
<evidence type="ECO:0000313" key="2">
    <source>
        <dbReference type="EMBL" id="MBC5862550.1"/>
    </source>
</evidence>
<reference evidence="2 3" key="1">
    <citation type="submission" date="2020-08" db="EMBL/GenBank/DDBJ databases">
        <title>Description of novel Flavobacterium F-400 isolate.</title>
        <authorList>
            <person name="Saticioglu I."/>
            <person name="Duman M."/>
            <person name="Altun S."/>
        </authorList>
    </citation>
    <scope>NUCLEOTIDE SEQUENCE [LARGE SCALE GENOMIC DNA]</scope>
    <source>
        <strain evidence="2 3">F-400</strain>
    </source>
</reference>
<protein>
    <recommendedName>
        <fullName evidence="4">YD repeat-containing protein</fullName>
    </recommendedName>
</protein>
<evidence type="ECO:0000313" key="3">
    <source>
        <dbReference type="Proteomes" id="UP000621670"/>
    </source>
</evidence>
<comment type="caution">
    <text evidence="2">The sequence shown here is derived from an EMBL/GenBank/DDBJ whole genome shotgun (WGS) entry which is preliminary data.</text>
</comment>
<evidence type="ECO:0000256" key="1">
    <source>
        <dbReference type="SAM" id="SignalP"/>
    </source>
</evidence>
<dbReference type="RefSeq" id="WP_166133445.1">
    <property type="nucleotide sequence ID" value="NZ_JAAOBY010000001.1"/>
</dbReference>
<dbReference type="Proteomes" id="UP000621670">
    <property type="component" value="Unassembled WGS sequence"/>
</dbReference>
<feature type="signal peptide" evidence="1">
    <location>
        <begin position="1"/>
        <end position="23"/>
    </location>
</feature>